<comment type="caution">
    <text evidence="4">The sequence shown here is derived from an EMBL/GenBank/DDBJ whole genome shotgun (WGS) entry which is preliminary data.</text>
</comment>
<accession>A0ABR1GWM9</accession>
<dbReference type="InterPro" id="IPR046945">
    <property type="entry name" value="RHMD-like"/>
</dbReference>
<evidence type="ECO:0000256" key="2">
    <source>
        <dbReference type="ARBA" id="ARBA00022723"/>
    </source>
</evidence>
<dbReference type="Proteomes" id="UP001498476">
    <property type="component" value="Unassembled WGS sequence"/>
</dbReference>
<keyword evidence="3" id="KW-0460">Magnesium</keyword>
<dbReference type="Gene3D" id="3.30.390.10">
    <property type="entry name" value="Enolase-like, N-terminal domain"/>
    <property type="match status" value="1"/>
</dbReference>
<evidence type="ECO:0000256" key="1">
    <source>
        <dbReference type="ARBA" id="ARBA00001946"/>
    </source>
</evidence>
<dbReference type="EMBL" id="JAZAVJ010000140">
    <property type="protein sequence ID" value="KAK7413088.1"/>
    <property type="molecule type" value="Genomic_DNA"/>
</dbReference>
<protein>
    <submittedName>
        <fullName evidence="4">Uncharacterized protein</fullName>
    </submittedName>
</protein>
<dbReference type="PANTHER" id="PTHR13794:SF58">
    <property type="entry name" value="MITOCHONDRIAL ENOLASE SUPERFAMILY MEMBER 1"/>
    <property type="match status" value="1"/>
</dbReference>
<dbReference type="SUPFAM" id="SSF54826">
    <property type="entry name" value="Enolase N-terminal domain-like"/>
    <property type="match status" value="1"/>
</dbReference>
<evidence type="ECO:0000313" key="5">
    <source>
        <dbReference type="Proteomes" id="UP001498476"/>
    </source>
</evidence>
<dbReference type="PANTHER" id="PTHR13794">
    <property type="entry name" value="ENOLASE SUPERFAMILY, MANDELATE RACEMASE"/>
    <property type="match status" value="1"/>
</dbReference>
<sequence>MSLENIIITSFAIRDLRWPTSLDKIGSDPMNLAGENSFGYLQYHSNLQDLTETRWSFANGQGNDFLYTTIQSLAPRLVGRSLASITSNIAGTQRKLQSRQIYFMSPECSVLQLCTCAVLNAVWDLWSKAVGKPLQKLVADFSPEEFVWSNSTLLETIVKHHSSDPAFTKPSRFTNPRQYELVFNMAGLLEIIPLIGETIEAASVEAETAAATGEVVAGSTEAAAGATEAAAEATDAGAISADAGGTAADAGGTAGSRVPVFDMTASGTTAGANAARQAIVDGAVSFAQWAATQAVKQAVFYAGMKSAEALFHAVAGSATSTDPAPAQLVAKFETTNNAVVSLHATTSGWIQWSKDHYNSRASYGSVTVMGSVMTDFEIFQFNISAVTDLLSTDVAPALLAYNTCKSPADLDTLRAKLLIYYQKVKAQSKASPATRRPWSRTVCKLIRRMSPQHLRLFPRRYSS</sequence>
<evidence type="ECO:0000256" key="3">
    <source>
        <dbReference type="ARBA" id="ARBA00022842"/>
    </source>
</evidence>
<comment type="cofactor">
    <cofactor evidence="1">
        <name>Mg(2+)</name>
        <dbReference type="ChEBI" id="CHEBI:18420"/>
    </cofactor>
</comment>
<evidence type="ECO:0000313" key="4">
    <source>
        <dbReference type="EMBL" id="KAK7413088.1"/>
    </source>
</evidence>
<reference evidence="4 5" key="1">
    <citation type="journal article" date="2025" name="Microbiol. Resour. Announc.">
        <title>Draft genome sequences for Neonectria magnoliae and Neonectria punicea, canker pathogens of Liriodendron tulipifera and Acer saccharum in West Virginia.</title>
        <authorList>
            <person name="Petronek H.M."/>
            <person name="Kasson M.T."/>
            <person name="Metheny A.M."/>
            <person name="Stauder C.M."/>
            <person name="Lovett B."/>
            <person name="Lynch S.C."/>
            <person name="Garnas J.R."/>
            <person name="Kasson L.R."/>
            <person name="Stajich J.E."/>
        </authorList>
    </citation>
    <scope>NUCLEOTIDE SEQUENCE [LARGE SCALE GENOMIC DNA]</scope>
    <source>
        <strain evidence="4 5">NRRL 64653</strain>
    </source>
</reference>
<dbReference type="InterPro" id="IPR029017">
    <property type="entry name" value="Enolase-like_N"/>
</dbReference>
<organism evidence="4 5">
    <name type="scientific">Neonectria punicea</name>
    <dbReference type="NCBI Taxonomy" id="979145"/>
    <lineage>
        <taxon>Eukaryota</taxon>
        <taxon>Fungi</taxon>
        <taxon>Dikarya</taxon>
        <taxon>Ascomycota</taxon>
        <taxon>Pezizomycotina</taxon>
        <taxon>Sordariomycetes</taxon>
        <taxon>Hypocreomycetidae</taxon>
        <taxon>Hypocreales</taxon>
        <taxon>Nectriaceae</taxon>
        <taxon>Neonectria</taxon>
    </lineage>
</organism>
<keyword evidence="5" id="KW-1185">Reference proteome</keyword>
<gene>
    <name evidence="4" type="ORF">QQX98_008036</name>
</gene>
<proteinExistence type="predicted"/>
<name>A0ABR1GWM9_9HYPO</name>
<keyword evidence="2" id="KW-0479">Metal-binding</keyword>